<dbReference type="SMART" id="SM00454">
    <property type="entry name" value="SAM"/>
    <property type="match status" value="1"/>
</dbReference>
<sequence length="576" mass="66966">MDSSATPVKRRSAIQRGNHLYKDWDVEDTCQYLREEGFGEWETTFREEMITGAGLQYLTEPLLDKMGVSPMDTRLKVLHCLRKLCGISVKTMKVFNDPIHGSIEMHPLLVRIIDTPEFQRLRNIKQLPGAYYVFPGASHNRFEHSIGVCHLAGELVKVLNDRQPELLITERDILCVQIAGLCHDLGHGPFSHLFHGKFLPEVDPERNWKHEMASVQMFDYLLQENYLSPVMEQHGLILPEDLDFIKELIAGPLEQHIQFSQEQPTWLYKGRSEEKCFLYEIVANKRTGIDVDKWDYFARDCYHLGIQNNFDYQRSLRAYLHKVSHLIEIMITEALVKADKHIEIKGSGGRLFTISAAINDMEAYTKLTDSVFEQILHSSQPELADARQILRNILRRKLYKCIGQTHPKRHMEITQADLLSLASSVAEARPQSEPDVFLCAEDFVVTVVNMDYGMNQRNPINNMHFYCKNDPTRAFKIGKNQVSQLLPEKFAEQLIRVYCRKTDNRSLEMARKYFVQWCINEDFTKPQDGDVTAPELTPLKQSWVVDKDEEDNEDEEERRWKVHPSEKVEKVKHKLF</sequence>
<accession>A0A9D3LUN9</accession>
<keyword evidence="9" id="KW-0342">GTP-binding</keyword>
<comment type="catalytic activity">
    <reaction evidence="15">
        <text>dTTP + H2O = thymidine + triphosphate + H(+)</text>
        <dbReference type="Rhea" id="RHEA:80079"/>
        <dbReference type="ChEBI" id="CHEBI:15377"/>
        <dbReference type="ChEBI" id="CHEBI:15378"/>
        <dbReference type="ChEBI" id="CHEBI:17748"/>
        <dbReference type="ChEBI" id="CHEBI:18036"/>
        <dbReference type="ChEBI" id="CHEBI:37568"/>
    </reaction>
    <physiologicalReaction direction="left-to-right" evidence="15">
        <dbReference type="Rhea" id="RHEA:80080"/>
    </physiologicalReaction>
</comment>
<keyword evidence="9" id="KW-0547">Nucleotide-binding</keyword>
<gene>
    <name evidence="18" type="ORF">ANANG_G00250000</name>
</gene>
<dbReference type="PROSITE" id="PS50105">
    <property type="entry name" value="SAM_DOMAIN"/>
    <property type="match status" value="1"/>
</dbReference>
<evidence type="ECO:0000256" key="12">
    <source>
        <dbReference type="ARBA" id="ARBA00047812"/>
    </source>
</evidence>
<dbReference type="InterPro" id="IPR001660">
    <property type="entry name" value="SAM"/>
</dbReference>
<keyword evidence="8" id="KW-0051">Antiviral defense</keyword>
<dbReference type="Gene3D" id="3.30.70.2760">
    <property type="match status" value="1"/>
</dbReference>
<reference evidence="18" key="1">
    <citation type="submission" date="2021-01" db="EMBL/GenBank/DDBJ databases">
        <title>A chromosome-scale assembly of European eel, Anguilla anguilla.</title>
        <authorList>
            <person name="Henkel C."/>
            <person name="Jong-Raadsen S.A."/>
            <person name="Dufour S."/>
            <person name="Weltzien F.-A."/>
            <person name="Palstra A.P."/>
            <person name="Pelster B."/>
            <person name="Spaink H.P."/>
            <person name="Van Den Thillart G.E."/>
            <person name="Jansen H."/>
            <person name="Zahm M."/>
            <person name="Klopp C."/>
            <person name="Cedric C."/>
            <person name="Louis A."/>
            <person name="Berthelot C."/>
            <person name="Parey E."/>
            <person name="Roest Crollius H."/>
            <person name="Montfort J."/>
            <person name="Robinson-Rechavi M."/>
            <person name="Bucao C."/>
            <person name="Bouchez O."/>
            <person name="Gislard M."/>
            <person name="Lluch J."/>
            <person name="Milhes M."/>
            <person name="Lampietro C."/>
            <person name="Lopez Roques C."/>
            <person name="Donnadieu C."/>
            <person name="Braasch I."/>
            <person name="Desvignes T."/>
            <person name="Postlethwait J."/>
            <person name="Bobe J."/>
            <person name="Guiguen Y."/>
            <person name="Dirks R."/>
        </authorList>
    </citation>
    <scope>NUCLEOTIDE SEQUENCE</scope>
    <source>
        <strain evidence="18">Tag_6206</strain>
        <tissue evidence="18">Liver</tissue>
    </source>
</reference>
<dbReference type="EMBL" id="JAFIRN010000014">
    <property type="protein sequence ID" value="KAG5836004.1"/>
    <property type="molecule type" value="Genomic_DNA"/>
</dbReference>
<evidence type="ECO:0000256" key="10">
    <source>
        <dbReference type="ARBA" id="ARBA00023204"/>
    </source>
</evidence>
<dbReference type="InterPro" id="IPR050135">
    <property type="entry name" value="dGTPase-like"/>
</dbReference>
<comment type="catalytic activity">
    <reaction evidence="12">
        <text>dATP + H2O = 2'-deoxyadenosine + triphosphate + H(+)</text>
        <dbReference type="Rhea" id="RHEA:67648"/>
        <dbReference type="ChEBI" id="CHEBI:15377"/>
        <dbReference type="ChEBI" id="CHEBI:15378"/>
        <dbReference type="ChEBI" id="CHEBI:17256"/>
        <dbReference type="ChEBI" id="CHEBI:18036"/>
        <dbReference type="ChEBI" id="CHEBI:61404"/>
    </reaction>
    <physiologicalReaction direction="left-to-right" evidence="12">
        <dbReference type="Rhea" id="RHEA:67649"/>
    </physiologicalReaction>
</comment>
<dbReference type="AlphaFoldDB" id="A0A9D3LUN9"/>
<dbReference type="GO" id="GO:0005694">
    <property type="term" value="C:chromosome"/>
    <property type="evidence" value="ECO:0007669"/>
    <property type="project" value="UniProtKB-SubCell"/>
</dbReference>
<evidence type="ECO:0000256" key="13">
    <source>
        <dbReference type="ARBA" id="ARBA00048183"/>
    </source>
</evidence>
<evidence type="ECO:0000256" key="16">
    <source>
        <dbReference type="SAM" id="MobiDB-lite"/>
    </source>
</evidence>
<dbReference type="SUPFAM" id="SSF47769">
    <property type="entry name" value="SAM/Pointed domain"/>
    <property type="match status" value="1"/>
</dbReference>
<keyword evidence="6" id="KW-0235">DNA replication</keyword>
<keyword evidence="19" id="KW-1185">Reference proteome</keyword>
<dbReference type="GO" id="GO:0045088">
    <property type="term" value="P:regulation of innate immune response"/>
    <property type="evidence" value="ECO:0007669"/>
    <property type="project" value="TreeGrafter"/>
</dbReference>
<dbReference type="InterPro" id="IPR006674">
    <property type="entry name" value="HD_domain"/>
</dbReference>
<dbReference type="Proteomes" id="UP001044222">
    <property type="component" value="Chromosome 14"/>
</dbReference>
<keyword evidence="5" id="KW-0021">Allosteric enzyme</keyword>
<dbReference type="CDD" id="cd00077">
    <property type="entry name" value="HDc"/>
    <property type="match status" value="1"/>
</dbReference>
<feature type="region of interest" description="Disordered" evidence="16">
    <location>
        <begin position="542"/>
        <end position="561"/>
    </location>
</feature>
<evidence type="ECO:0000256" key="15">
    <source>
        <dbReference type="ARBA" id="ARBA00049451"/>
    </source>
</evidence>
<dbReference type="InterPro" id="IPR003607">
    <property type="entry name" value="HD/PDEase_dom"/>
</dbReference>
<keyword evidence="4" id="KW-0158">Chromosome</keyword>
<keyword evidence="7" id="KW-0227">DNA damage</keyword>
<evidence type="ECO:0000256" key="3">
    <source>
        <dbReference type="ARBA" id="ARBA00020285"/>
    </source>
</evidence>
<dbReference type="Gene3D" id="1.10.3210.10">
    <property type="entry name" value="Hypothetical protein af1432"/>
    <property type="match status" value="2"/>
</dbReference>
<comment type="catalytic activity">
    <reaction evidence="13">
        <text>a 2'-deoxyribonucleoside 5'-triphosphate + H2O = a 2'-deoxyribonucleoside + triphosphate + H(+)</text>
        <dbReference type="Rhea" id="RHEA:46148"/>
        <dbReference type="ChEBI" id="CHEBI:15377"/>
        <dbReference type="ChEBI" id="CHEBI:15378"/>
        <dbReference type="ChEBI" id="CHEBI:18036"/>
        <dbReference type="ChEBI" id="CHEBI:18274"/>
        <dbReference type="ChEBI" id="CHEBI:61560"/>
    </reaction>
    <physiologicalReaction direction="left-to-right" evidence="13">
        <dbReference type="Rhea" id="RHEA:46149"/>
    </physiologicalReaction>
</comment>
<evidence type="ECO:0000313" key="19">
    <source>
        <dbReference type="Proteomes" id="UP001044222"/>
    </source>
</evidence>
<dbReference type="GO" id="GO:0051607">
    <property type="term" value="P:defense response to virus"/>
    <property type="evidence" value="ECO:0007669"/>
    <property type="project" value="UniProtKB-KW"/>
</dbReference>
<dbReference type="CDD" id="cd09508">
    <property type="entry name" value="SAM_HD"/>
    <property type="match status" value="1"/>
</dbReference>
<dbReference type="GO" id="GO:0006281">
    <property type="term" value="P:DNA repair"/>
    <property type="evidence" value="ECO:0007669"/>
    <property type="project" value="UniProtKB-KW"/>
</dbReference>
<dbReference type="GO" id="GO:0005525">
    <property type="term" value="F:GTP binding"/>
    <property type="evidence" value="ECO:0007669"/>
    <property type="project" value="UniProtKB-KW"/>
</dbReference>
<comment type="catalytic activity">
    <reaction evidence="14">
        <text>dGTP + H2O = 2'-deoxyguanosine + triphosphate + H(+)</text>
        <dbReference type="Rhea" id="RHEA:15193"/>
        <dbReference type="ChEBI" id="CHEBI:15377"/>
        <dbReference type="ChEBI" id="CHEBI:15378"/>
        <dbReference type="ChEBI" id="CHEBI:17172"/>
        <dbReference type="ChEBI" id="CHEBI:18036"/>
        <dbReference type="ChEBI" id="CHEBI:61429"/>
    </reaction>
    <physiologicalReaction direction="left-to-right" evidence="14">
        <dbReference type="Rhea" id="RHEA:15194"/>
    </physiologicalReaction>
</comment>
<dbReference type="GO" id="GO:0005634">
    <property type="term" value="C:nucleus"/>
    <property type="evidence" value="ECO:0007669"/>
    <property type="project" value="TreeGrafter"/>
</dbReference>
<evidence type="ECO:0000256" key="9">
    <source>
        <dbReference type="ARBA" id="ARBA00023134"/>
    </source>
</evidence>
<feature type="compositionally biased region" description="Acidic residues" evidence="16">
    <location>
        <begin position="547"/>
        <end position="556"/>
    </location>
</feature>
<comment type="similarity">
    <text evidence="2">Belongs to the SAMHD1 family.</text>
</comment>
<keyword evidence="10" id="KW-0234">DNA repair</keyword>
<dbReference type="InterPro" id="IPR013761">
    <property type="entry name" value="SAM/pointed_sf"/>
</dbReference>
<evidence type="ECO:0000313" key="18">
    <source>
        <dbReference type="EMBL" id="KAG5836004.1"/>
    </source>
</evidence>
<dbReference type="Pfam" id="PF00536">
    <property type="entry name" value="SAM_1"/>
    <property type="match status" value="1"/>
</dbReference>
<organism evidence="18 19">
    <name type="scientific">Anguilla anguilla</name>
    <name type="common">European freshwater eel</name>
    <name type="synonym">Muraena anguilla</name>
    <dbReference type="NCBI Taxonomy" id="7936"/>
    <lineage>
        <taxon>Eukaryota</taxon>
        <taxon>Metazoa</taxon>
        <taxon>Chordata</taxon>
        <taxon>Craniata</taxon>
        <taxon>Vertebrata</taxon>
        <taxon>Euteleostomi</taxon>
        <taxon>Actinopterygii</taxon>
        <taxon>Neopterygii</taxon>
        <taxon>Teleostei</taxon>
        <taxon>Anguilliformes</taxon>
        <taxon>Anguillidae</taxon>
        <taxon>Anguilla</taxon>
    </lineage>
</organism>
<dbReference type="FunFam" id="3.30.70.2760:FF:000002">
    <property type="entry name" value="SAM and HD domain-containing deoxynucleoside triphosphate triphosphohydrolase 1"/>
    <property type="match status" value="1"/>
</dbReference>
<dbReference type="SMART" id="SM00471">
    <property type="entry name" value="HDc"/>
    <property type="match status" value="1"/>
</dbReference>
<dbReference type="FunFam" id="1.10.150.50:FF:000067">
    <property type="entry name" value="SAM and HD domain-containing deoxynucleoside triphosphate triphosphohydrolase 1"/>
    <property type="match status" value="1"/>
</dbReference>
<dbReference type="PANTHER" id="PTHR11373">
    <property type="entry name" value="DEOXYNUCLEOSIDE TRIPHOSPHATE TRIPHOSPHOHYDROLASE"/>
    <property type="match status" value="1"/>
</dbReference>
<evidence type="ECO:0000256" key="8">
    <source>
        <dbReference type="ARBA" id="ARBA00023118"/>
    </source>
</evidence>
<dbReference type="Pfam" id="PF01966">
    <property type="entry name" value="HD"/>
    <property type="match status" value="1"/>
</dbReference>
<comment type="catalytic activity">
    <reaction evidence="11">
        <text>dCTP + H2O = 2'-deoxycytidine + triphosphate + H(+)</text>
        <dbReference type="Rhea" id="RHEA:80083"/>
        <dbReference type="ChEBI" id="CHEBI:15377"/>
        <dbReference type="ChEBI" id="CHEBI:15378"/>
        <dbReference type="ChEBI" id="CHEBI:15698"/>
        <dbReference type="ChEBI" id="CHEBI:18036"/>
        <dbReference type="ChEBI" id="CHEBI:61481"/>
    </reaction>
    <physiologicalReaction direction="left-to-right" evidence="11">
        <dbReference type="Rhea" id="RHEA:80084"/>
    </physiologicalReaction>
</comment>
<evidence type="ECO:0000256" key="7">
    <source>
        <dbReference type="ARBA" id="ARBA00022763"/>
    </source>
</evidence>
<evidence type="ECO:0000256" key="5">
    <source>
        <dbReference type="ARBA" id="ARBA00022533"/>
    </source>
</evidence>
<dbReference type="Gene3D" id="1.10.150.50">
    <property type="entry name" value="Transcription Factor, Ets-1"/>
    <property type="match status" value="1"/>
</dbReference>
<dbReference type="GO" id="GO:0006260">
    <property type="term" value="P:DNA replication"/>
    <property type="evidence" value="ECO:0007669"/>
    <property type="project" value="UniProtKB-KW"/>
</dbReference>
<protein>
    <recommendedName>
        <fullName evidence="3">Deoxynucleoside triphosphate triphosphohydrolase SAMHD1</fullName>
    </recommendedName>
</protein>
<evidence type="ECO:0000256" key="2">
    <source>
        <dbReference type="ARBA" id="ARBA00005776"/>
    </source>
</evidence>
<evidence type="ECO:0000256" key="1">
    <source>
        <dbReference type="ARBA" id="ARBA00004286"/>
    </source>
</evidence>
<dbReference type="GO" id="GO:0008832">
    <property type="term" value="F:dGTPase activity"/>
    <property type="evidence" value="ECO:0007669"/>
    <property type="project" value="TreeGrafter"/>
</dbReference>
<name>A0A9D3LUN9_ANGAN</name>
<evidence type="ECO:0000259" key="17">
    <source>
        <dbReference type="PROSITE" id="PS50105"/>
    </source>
</evidence>
<evidence type="ECO:0000256" key="11">
    <source>
        <dbReference type="ARBA" id="ARBA00047701"/>
    </source>
</evidence>
<feature type="domain" description="SAM" evidence="17">
    <location>
        <begin position="24"/>
        <end position="84"/>
    </location>
</feature>
<evidence type="ECO:0000256" key="4">
    <source>
        <dbReference type="ARBA" id="ARBA00022454"/>
    </source>
</evidence>
<evidence type="ECO:0000256" key="14">
    <source>
        <dbReference type="ARBA" id="ARBA00049174"/>
    </source>
</evidence>
<evidence type="ECO:0000256" key="6">
    <source>
        <dbReference type="ARBA" id="ARBA00022705"/>
    </source>
</evidence>
<comment type="caution">
    <text evidence="18">The sequence shown here is derived from an EMBL/GenBank/DDBJ whole genome shotgun (WGS) entry which is preliminary data.</text>
</comment>
<proteinExistence type="inferred from homology"/>
<dbReference type="PANTHER" id="PTHR11373:SF4">
    <property type="entry name" value="DEOXYNUCLEOSIDE TRIPHOSPHATE TRIPHOSPHOHYDROLASE SAMHD1"/>
    <property type="match status" value="1"/>
</dbReference>
<dbReference type="SUPFAM" id="SSF109604">
    <property type="entry name" value="HD-domain/PDEase-like"/>
    <property type="match status" value="1"/>
</dbReference>
<dbReference type="GO" id="GO:0006203">
    <property type="term" value="P:dGTP catabolic process"/>
    <property type="evidence" value="ECO:0007669"/>
    <property type="project" value="TreeGrafter"/>
</dbReference>
<comment type="subcellular location">
    <subcellularLocation>
        <location evidence="1">Chromosome</location>
    </subcellularLocation>
</comment>